<reference evidence="1 2" key="1">
    <citation type="submission" date="2017-08" db="EMBL/GenBank/DDBJ databases">
        <authorList>
            <person name="de Groot N.N."/>
        </authorList>
    </citation>
    <scope>NUCLEOTIDE SEQUENCE [LARGE SCALE GENOMIC DNA]</scope>
    <source>
        <strain evidence="1 2">USBA 78</strain>
    </source>
</reference>
<dbReference type="Proteomes" id="UP000219068">
    <property type="component" value="Unassembled WGS sequence"/>
</dbReference>
<dbReference type="RefSeq" id="WP_170954112.1">
    <property type="nucleotide sequence ID" value="NZ_OBMM01000002.1"/>
</dbReference>
<gene>
    <name evidence="1" type="ORF">SAMN05428964_102309</name>
</gene>
<evidence type="ECO:0000313" key="1">
    <source>
        <dbReference type="EMBL" id="SOC16483.1"/>
    </source>
</evidence>
<name>A0A285T9V7_9PROT</name>
<protein>
    <submittedName>
        <fullName evidence="1">Uncharacterized protein</fullName>
    </submittedName>
</protein>
<organism evidence="1 2">
    <name type="scientific">Thalassospira xiamenensis</name>
    <dbReference type="NCBI Taxonomy" id="220697"/>
    <lineage>
        <taxon>Bacteria</taxon>
        <taxon>Pseudomonadati</taxon>
        <taxon>Pseudomonadota</taxon>
        <taxon>Alphaproteobacteria</taxon>
        <taxon>Rhodospirillales</taxon>
        <taxon>Thalassospiraceae</taxon>
        <taxon>Thalassospira</taxon>
    </lineage>
</organism>
<accession>A0A285T9V7</accession>
<dbReference type="AlphaFoldDB" id="A0A285T9V7"/>
<proteinExistence type="predicted"/>
<dbReference type="EMBL" id="OBMM01000002">
    <property type="protein sequence ID" value="SOC16483.1"/>
    <property type="molecule type" value="Genomic_DNA"/>
</dbReference>
<evidence type="ECO:0000313" key="2">
    <source>
        <dbReference type="Proteomes" id="UP000219068"/>
    </source>
</evidence>
<sequence length="68" mass="7849">MKDFLCGLFQMFFAPPAEPDPLAGFTPRMLDDLPLRPCGVFTGYRHFQNTGEHNEHRENDENSSVSYR</sequence>